<reference evidence="1" key="1">
    <citation type="submission" date="2019-10" db="EMBL/GenBank/DDBJ databases">
        <title>Metagenomic sequencing of thiosulfate-disproportionating enrichment culture.</title>
        <authorList>
            <person name="Umezawa K."/>
            <person name="Kojima H."/>
            <person name="Fukui M."/>
        </authorList>
    </citation>
    <scope>NUCLEOTIDE SEQUENCE</scope>
    <source>
        <strain evidence="1">45J</strain>
    </source>
</reference>
<gene>
    <name evidence="1" type="ORF">A45J_1513</name>
</gene>
<organism evidence="1">
    <name type="scientific">hot springs metagenome</name>
    <dbReference type="NCBI Taxonomy" id="433727"/>
    <lineage>
        <taxon>unclassified sequences</taxon>
        <taxon>metagenomes</taxon>
        <taxon>ecological metagenomes</taxon>
    </lineage>
</organism>
<proteinExistence type="predicted"/>
<evidence type="ECO:0008006" key="2">
    <source>
        <dbReference type="Google" id="ProtNLM"/>
    </source>
</evidence>
<dbReference type="AlphaFoldDB" id="A0A5J4L4M8"/>
<sequence length="72" mass="8290">MQTISASINPTFKTLIDELRDTCLETVKLINQMEIEHLTEDQMEEILGELSVSVMHLQMHAGFVKEEIDKED</sequence>
<evidence type="ECO:0000313" key="1">
    <source>
        <dbReference type="EMBL" id="GER93757.1"/>
    </source>
</evidence>
<accession>A0A5J4L4M8</accession>
<dbReference type="EMBL" id="BLAB01000001">
    <property type="protein sequence ID" value="GER93757.1"/>
    <property type="molecule type" value="Genomic_DNA"/>
</dbReference>
<comment type="caution">
    <text evidence="1">The sequence shown here is derived from an EMBL/GenBank/DDBJ whole genome shotgun (WGS) entry which is preliminary data.</text>
</comment>
<name>A0A5J4L4M8_9ZZZZ</name>
<protein>
    <recommendedName>
        <fullName evidence="2">DinB family protein</fullName>
    </recommendedName>
</protein>